<protein>
    <submittedName>
        <fullName evidence="1">Uncharacterized protein</fullName>
    </submittedName>
</protein>
<dbReference type="AlphaFoldDB" id="A0A9P4G993"/>
<dbReference type="EMBL" id="ML976618">
    <property type="protein sequence ID" value="KAF1841488.1"/>
    <property type="molecule type" value="Genomic_DNA"/>
</dbReference>
<keyword evidence="2" id="KW-1185">Reference proteome</keyword>
<dbReference type="RefSeq" id="XP_040784051.1">
    <property type="nucleotide sequence ID" value="XM_040926931.1"/>
</dbReference>
<dbReference type="OrthoDB" id="3944805at2759"/>
<dbReference type="Proteomes" id="UP000800039">
    <property type="component" value="Unassembled WGS sequence"/>
</dbReference>
<comment type="caution">
    <text evidence="1">The sequence shown here is derived from an EMBL/GenBank/DDBJ whole genome shotgun (WGS) entry which is preliminary data.</text>
</comment>
<organism evidence="1 2">
    <name type="scientific">Cucurbitaria berberidis CBS 394.84</name>
    <dbReference type="NCBI Taxonomy" id="1168544"/>
    <lineage>
        <taxon>Eukaryota</taxon>
        <taxon>Fungi</taxon>
        <taxon>Dikarya</taxon>
        <taxon>Ascomycota</taxon>
        <taxon>Pezizomycotina</taxon>
        <taxon>Dothideomycetes</taxon>
        <taxon>Pleosporomycetidae</taxon>
        <taxon>Pleosporales</taxon>
        <taxon>Pleosporineae</taxon>
        <taxon>Cucurbitariaceae</taxon>
        <taxon>Cucurbitaria</taxon>
    </lineage>
</organism>
<proteinExistence type="predicted"/>
<name>A0A9P4G993_9PLEO</name>
<evidence type="ECO:0000313" key="2">
    <source>
        <dbReference type="Proteomes" id="UP000800039"/>
    </source>
</evidence>
<accession>A0A9P4G993</accession>
<dbReference type="GeneID" id="63844183"/>
<evidence type="ECO:0000313" key="1">
    <source>
        <dbReference type="EMBL" id="KAF1841488.1"/>
    </source>
</evidence>
<reference evidence="1" key="1">
    <citation type="submission" date="2020-01" db="EMBL/GenBank/DDBJ databases">
        <authorList>
            <consortium name="DOE Joint Genome Institute"/>
            <person name="Haridas S."/>
            <person name="Albert R."/>
            <person name="Binder M."/>
            <person name="Bloem J."/>
            <person name="Labutti K."/>
            <person name="Salamov A."/>
            <person name="Andreopoulos B."/>
            <person name="Baker S.E."/>
            <person name="Barry K."/>
            <person name="Bills G."/>
            <person name="Bluhm B.H."/>
            <person name="Cannon C."/>
            <person name="Castanera R."/>
            <person name="Culley D.E."/>
            <person name="Daum C."/>
            <person name="Ezra D."/>
            <person name="Gonzalez J.B."/>
            <person name="Henrissat B."/>
            <person name="Kuo A."/>
            <person name="Liang C."/>
            <person name="Lipzen A."/>
            <person name="Lutzoni F."/>
            <person name="Magnuson J."/>
            <person name="Mondo S."/>
            <person name="Nolan M."/>
            <person name="Ohm R."/>
            <person name="Pangilinan J."/>
            <person name="Park H.-J."/>
            <person name="Ramirez L."/>
            <person name="Alfaro M."/>
            <person name="Sun H."/>
            <person name="Tritt A."/>
            <person name="Yoshinaga Y."/>
            <person name="Zwiers L.-H."/>
            <person name="Turgeon B.G."/>
            <person name="Goodwin S.B."/>
            <person name="Spatafora J.W."/>
            <person name="Crous P.W."/>
            <person name="Grigoriev I.V."/>
        </authorList>
    </citation>
    <scope>NUCLEOTIDE SEQUENCE</scope>
    <source>
        <strain evidence="1">CBS 394.84</strain>
    </source>
</reference>
<sequence length="164" mass="18122">MAASQSLVVYRPGASTTLAARPLSASLISSRFFTQQTGTAIATELLYRILFDILNRLISSFQRLASKGMQKCSSFIEQKLQEQRDRLAAAKAGAAEGLKIVQEVGKLAEERGFITCPMTGHTMDAILEGKRAPPGPPMWVREVMEGIDEGRIHDRDFWIQTHEG</sequence>
<gene>
    <name evidence="1" type="ORF">K460DRAFT_168334</name>
</gene>